<organism evidence="2 3">
    <name type="scientific">Natrinema salifodinae</name>
    <dbReference type="NCBI Taxonomy" id="1202768"/>
    <lineage>
        <taxon>Archaea</taxon>
        <taxon>Methanobacteriati</taxon>
        <taxon>Methanobacteriota</taxon>
        <taxon>Stenosarchaea group</taxon>
        <taxon>Halobacteria</taxon>
        <taxon>Halobacteriales</taxon>
        <taxon>Natrialbaceae</taxon>
        <taxon>Natrinema</taxon>
    </lineage>
</organism>
<evidence type="ECO:0000256" key="1">
    <source>
        <dbReference type="SAM" id="Phobius"/>
    </source>
</evidence>
<accession>A0A1I0Q3G0</accession>
<dbReference type="RefSeq" id="WP_160290120.1">
    <property type="nucleotide sequence ID" value="NZ_FOIS01000004.1"/>
</dbReference>
<reference evidence="3" key="1">
    <citation type="submission" date="2016-10" db="EMBL/GenBank/DDBJ databases">
        <authorList>
            <person name="Varghese N."/>
        </authorList>
    </citation>
    <scope>NUCLEOTIDE SEQUENCE [LARGE SCALE GENOMIC DNA]</scope>
    <source>
        <strain evidence="3">CGMCC 1.12284</strain>
    </source>
</reference>
<dbReference type="Proteomes" id="UP000183275">
    <property type="component" value="Unassembled WGS sequence"/>
</dbReference>
<evidence type="ECO:0000313" key="2">
    <source>
        <dbReference type="EMBL" id="SEW21332.1"/>
    </source>
</evidence>
<sequence>MAQEIRLPANAATVAVETLQRTVRIHLPLAIATAVTVLGLLVFFELVAALPA</sequence>
<proteinExistence type="predicted"/>
<gene>
    <name evidence="2" type="ORF">SAMN05216285_3009</name>
</gene>
<keyword evidence="1" id="KW-0812">Transmembrane</keyword>
<feature type="transmembrane region" description="Helical" evidence="1">
    <location>
        <begin position="29"/>
        <end position="50"/>
    </location>
</feature>
<keyword evidence="1" id="KW-1133">Transmembrane helix</keyword>
<keyword evidence="1" id="KW-0472">Membrane</keyword>
<dbReference type="EMBL" id="FOIS01000004">
    <property type="protein sequence ID" value="SEW21332.1"/>
    <property type="molecule type" value="Genomic_DNA"/>
</dbReference>
<dbReference type="AlphaFoldDB" id="A0A1I0Q3G0"/>
<name>A0A1I0Q3G0_9EURY</name>
<keyword evidence="3" id="KW-1185">Reference proteome</keyword>
<protein>
    <submittedName>
        <fullName evidence="2">Uncharacterized protein</fullName>
    </submittedName>
</protein>
<evidence type="ECO:0000313" key="3">
    <source>
        <dbReference type="Proteomes" id="UP000183275"/>
    </source>
</evidence>